<dbReference type="PANTHER" id="PTHR10851:SF0">
    <property type="entry name" value="PYRIDOXINE-5'-PHOSPHATE OXIDASE"/>
    <property type="match status" value="1"/>
</dbReference>
<comment type="catalytic activity">
    <reaction evidence="5">
        <text>pyridoxine 5'-phosphate + O2 = pyridoxal 5'-phosphate + H2O2</text>
        <dbReference type="Rhea" id="RHEA:15149"/>
        <dbReference type="ChEBI" id="CHEBI:15379"/>
        <dbReference type="ChEBI" id="CHEBI:16240"/>
        <dbReference type="ChEBI" id="CHEBI:58589"/>
        <dbReference type="ChEBI" id="CHEBI:597326"/>
        <dbReference type="EC" id="1.4.3.5"/>
    </reaction>
</comment>
<dbReference type="InterPro" id="IPR012349">
    <property type="entry name" value="Split_barrel_FMN-bd"/>
</dbReference>
<dbReference type="EC" id="1.4.3.5" evidence="5"/>
<feature type="binding site" evidence="5">
    <location>
        <begin position="76"/>
        <end position="77"/>
    </location>
    <ligand>
        <name>FMN</name>
        <dbReference type="ChEBI" id="CHEBI:58210"/>
    </ligand>
</feature>
<feature type="binding site" evidence="5">
    <location>
        <position position="83"/>
    </location>
    <ligand>
        <name>FMN</name>
        <dbReference type="ChEBI" id="CHEBI:58210"/>
    </ligand>
</feature>
<feature type="binding site" evidence="5">
    <location>
        <position position="195"/>
    </location>
    <ligand>
        <name>FMN</name>
        <dbReference type="ChEBI" id="CHEBI:58210"/>
    </ligand>
</feature>
<name>A0ABS7DEU9_9GAMM</name>
<feature type="binding site" evidence="5">
    <location>
        <begin position="191"/>
        <end position="193"/>
    </location>
    <ligand>
        <name>substrate</name>
    </ligand>
</feature>
<dbReference type="PIRSF" id="PIRSF000190">
    <property type="entry name" value="Pyd_amn-ph_oxd"/>
    <property type="match status" value="1"/>
</dbReference>
<gene>
    <name evidence="5 8" type="primary">pdxH</name>
    <name evidence="8" type="ORF">J5V48_02680</name>
</gene>
<keyword evidence="5" id="KW-0664">Pyridoxine biosynthesis</keyword>
<accession>A0ABS7DEU9</accession>
<feature type="binding site" evidence="5">
    <location>
        <position position="82"/>
    </location>
    <ligand>
        <name>FMN</name>
        <dbReference type="ChEBI" id="CHEBI:58210"/>
    </ligand>
</feature>
<dbReference type="PANTHER" id="PTHR10851">
    <property type="entry name" value="PYRIDOXINE-5-PHOSPHATE OXIDASE"/>
    <property type="match status" value="1"/>
</dbReference>
<comment type="function">
    <text evidence="5">Catalyzes the oxidation of either pyridoxine 5'-phosphate (PNP) or pyridoxamine 5'-phosphate (PMP) into pyridoxal 5'-phosphate (PLP).</text>
</comment>
<evidence type="ECO:0000256" key="5">
    <source>
        <dbReference type="HAMAP-Rule" id="MF_01629"/>
    </source>
</evidence>
<feature type="binding site" evidence="5">
    <location>
        <position position="131"/>
    </location>
    <ligand>
        <name>substrate</name>
    </ligand>
</feature>
<evidence type="ECO:0000256" key="2">
    <source>
        <dbReference type="ARBA" id="ARBA00022630"/>
    </source>
</evidence>
<dbReference type="InterPro" id="IPR019740">
    <property type="entry name" value="Pyridox_Oxase_CS"/>
</dbReference>
<feature type="domain" description="Pyridoxamine 5'-phosphate oxidase N-terminal" evidence="6">
    <location>
        <begin position="35"/>
        <end position="159"/>
    </location>
</feature>
<comment type="catalytic activity">
    <reaction evidence="5">
        <text>pyridoxamine 5'-phosphate + O2 + H2O = pyridoxal 5'-phosphate + H2O2 + NH4(+)</text>
        <dbReference type="Rhea" id="RHEA:15817"/>
        <dbReference type="ChEBI" id="CHEBI:15377"/>
        <dbReference type="ChEBI" id="CHEBI:15379"/>
        <dbReference type="ChEBI" id="CHEBI:16240"/>
        <dbReference type="ChEBI" id="CHEBI:28938"/>
        <dbReference type="ChEBI" id="CHEBI:58451"/>
        <dbReference type="ChEBI" id="CHEBI:597326"/>
        <dbReference type="EC" id="1.4.3.5"/>
    </reaction>
</comment>
<comment type="subunit">
    <text evidence="5">Homodimer.</text>
</comment>
<feature type="domain" description="Pyridoxine 5'-phosphate oxidase dimerisation C-terminal" evidence="7">
    <location>
        <begin position="172"/>
        <end position="206"/>
    </location>
</feature>
<dbReference type="HAMAP" id="MF_01629">
    <property type="entry name" value="PdxH"/>
    <property type="match status" value="1"/>
</dbReference>
<keyword evidence="9" id="KW-1185">Reference proteome</keyword>
<keyword evidence="2 5" id="KW-0285">Flavoprotein</keyword>
<comment type="caution">
    <text evidence="8">The sequence shown here is derived from an EMBL/GenBank/DDBJ whole genome shotgun (WGS) entry which is preliminary data.</text>
</comment>
<dbReference type="Proteomes" id="UP000731465">
    <property type="component" value="Unassembled WGS sequence"/>
</dbReference>
<dbReference type="Pfam" id="PF01243">
    <property type="entry name" value="PNPOx_N"/>
    <property type="match status" value="1"/>
</dbReference>
<evidence type="ECO:0000313" key="8">
    <source>
        <dbReference type="EMBL" id="MBW7569793.1"/>
    </source>
</evidence>
<keyword evidence="4 5" id="KW-0560">Oxidoreductase</keyword>
<organism evidence="8 9">
    <name type="scientific">Succinivibrio faecicola</name>
    <dbReference type="NCBI Taxonomy" id="2820300"/>
    <lineage>
        <taxon>Bacteria</taxon>
        <taxon>Pseudomonadati</taxon>
        <taxon>Pseudomonadota</taxon>
        <taxon>Gammaproteobacteria</taxon>
        <taxon>Aeromonadales</taxon>
        <taxon>Succinivibrionaceae</taxon>
        <taxon>Succinivibrio</taxon>
    </lineage>
</organism>
<feature type="binding site" evidence="5">
    <location>
        <position position="123"/>
    </location>
    <ligand>
        <name>substrate</name>
    </ligand>
</feature>
<feature type="binding site" evidence="5">
    <location>
        <begin position="61"/>
        <end position="66"/>
    </location>
    <ligand>
        <name>FMN</name>
        <dbReference type="ChEBI" id="CHEBI:58210"/>
    </ligand>
</feature>
<feature type="binding site" evidence="5">
    <location>
        <position position="66"/>
    </location>
    <ligand>
        <name>substrate</name>
    </ligand>
</feature>
<evidence type="ECO:0000259" key="6">
    <source>
        <dbReference type="Pfam" id="PF01243"/>
    </source>
</evidence>
<evidence type="ECO:0000256" key="4">
    <source>
        <dbReference type="ARBA" id="ARBA00023002"/>
    </source>
</evidence>
<evidence type="ECO:0000256" key="1">
    <source>
        <dbReference type="ARBA" id="ARBA00007301"/>
    </source>
</evidence>
<reference evidence="8 9" key="1">
    <citation type="submission" date="2021-03" db="EMBL/GenBank/DDBJ databases">
        <title>Succinivibrio sp. nov. isolated from feces of cow.</title>
        <authorList>
            <person name="Choi J.-Y."/>
        </authorList>
    </citation>
    <scope>NUCLEOTIDE SEQUENCE [LARGE SCALE GENOMIC DNA]</scope>
    <source>
        <strain evidence="8 9">AGMB01872</strain>
    </source>
</reference>
<dbReference type="Gene3D" id="2.30.110.10">
    <property type="entry name" value="Electron Transport, Fmn-binding Protein, Chain A"/>
    <property type="match status" value="1"/>
</dbReference>
<sequence>MIDVADLRRSYQAGGLDEKEMPEHPMDLFEKWLLQAIDSKLYDPNGVVVSTVDENNTPYSRMVLLKNYTKDELVFYTNLGSRKAQHLKNNPKICMLFPWYMLERQVMFIGEAQRQSTIEDLKYFHSRPRGSQIGAWASHQSHLISARGILESKFLEIKEKFKNGEIPLPSFWGGYKVKFTKVEFWQGRENRLHDRFIYEKEDGLWLPPKRLAP</sequence>
<comment type="pathway">
    <text evidence="5">Cofactor metabolism; pyridoxal 5'-phosphate salvage; pyridoxal 5'-phosphate from pyridoxamine 5'-phosphate: step 1/1.</text>
</comment>
<dbReference type="RefSeq" id="WP_219936840.1">
    <property type="nucleotide sequence ID" value="NZ_JAGFNY010000005.1"/>
</dbReference>
<dbReference type="NCBIfam" id="NF004231">
    <property type="entry name" value="PRK05679.1"/>
    <property type="match status" value="1"/>
</dbReference>
<feature type="binding site" evidence="5">
    <location>
        <begin position="140"/>
        <end position="141"/>
    </location>
    <ligand>
        <name>FMN</name>
        <dbReference type="ChEBI" id="CHEBI:58210"/>
    </ligand>
</feature>
<comment type="similarity">
    <text evidence="1 5">Belongs to the pyridoxamine 5'-phosphate oxidase family.</text>
</comment>
<feature type="binding site" evidence="5">
    <location>
        <position position="127"/>
    </location>
    <ligand>
        <name>substrate</name>
    </ligand>
</feature>
<dbReference type="InterPro" id="IPR011576">
    <property type="entry name" value="Pyridox_Oxase_N"/>
</dbReference>
<dbReference type="EMBL" id="JAGFNY010000005">
    <property type="protein sequence ID" value="MBW7569793.1"/>
    <property type="molecule type" value="Genomic_DNA"/>
</dbReference>
<feature type="binding site" evidence="5">
    <location>
        <position position="185"/>
    </location>
    <ligand>
        <name>FMN</name>
        <dbReference type="ChEBI" id="CHEBI:58210"/>
    </ligand>
</feature>
<feature type="binding site" evidence="5">
    <location>
        <position position="105"/>
    </location>
    <ligand>
        <name>FMN</name>
        <dbReference type="ChEBI" id="CHEBI:58210"/>
    </ligand>
</feature>
<evidence type="ECO:0000313" key="9">
    <source>
        <dbReference type="Proteomes" id="UP000731465"/>
    </source>
</evidence>
<evidence type="ECO:0000259" key="7">
    <source>
        <dbReference type="Pfam" id="PF10590"/>
    </source>
</evidence>
<dbReference type="NCBIfam" id="TIGR00558">
    <property type="entry name" value="pdxH"/>
    <property type="match status" value="1"/>
</dbReference>
<dbReference type="SUPFAM" id="SSF50475">
    <property type="entry name" value="FMN-binding split barrel"/>
    <property type="match status" value="1"/>
</dbReference>
<dbReference type="GO" id="GO:0004733">
    <property type="term" value="F:pyridoxamine phosphate oxidase activity"/>
    <property type="evidence" value="ECO:0007669"/>
    <property type="project" value="UniProtKB-EC"/>
</dbReference>
<protein>
    <recommendedName>
        <fullName evidence="5">Pyridoxine/pyridoxamine 5'-phosphate oxidase</fullName>
        <ecNumber evidence="5">1.4.3.5</ecNumber>
    </recommendedName>
    <alternativeName>
        <fullName evidence="5">PNP/PMP oxidase</fullName>
        <shortName evidence="5">PNPOx</shortName>
    </alternativeName>
    <alternativeName>
        <fullName evidence="5">Pyridoxal 5'-phosphate synthase</fullName>
    </alternativeName>
</protein>
<dbReference type="PROSITE" id="PS01064">
    <property type="entry name" value="PYRIDOX_OXIDASE"/>
    <property type="match status" value="1"/>
</dbReference>
<proteinExistence type="inferred from homology"/>
<dbReference type="InterPro" id="IPR000659">
    <property type="entry name" value="Pyridox_Oxase"/>
</dbReference>
<comment type="cofactor">
    <cofactor evidence="5">
        <name>FMN</name>
        <dbReference type="ChEBI" id="CHEBI:58210"/>
    </cofactor>
    <text evidence="5">Binds 1 FMN per subunit.</text>
</comment>
<evidence type="ECO:0000256" key="3">
    <source>
        <dbReference type="ARBA" id="ARBA00022643"/>
    </source>
</evidence>
<dbReference type="InterPro" id="IPR019576">
    <property type="entry name" value="Pyridoxamine_oxidase_dimer_C"/>
</dbReference>
<keyword evidence="3 5" id="KW-0288">FMN</keyword>
<dbReference type="Pfam" id="PF10590">
    <property type="entry name" value="PNP_phzG_C"/>
    <property type="match status" value="1"/>
</dbReference>
<comment type="pathway">
    <text evidence="5">Cofactor metabolism; pyridoxal 5'-phosphate salvage; pyridoxal 5'-phosphate from pyridoxine 5'-phosphate: step 1/1.</text>
</comment>